<dbReference type="EMBL" id="JBAMMX010000012">
    <property type="protein sequence ID" value="KAK6930480.1"/>
    <property type="molecule type" value="Genomic_DNA"/>
</dbReference>
<gene>
    <name evidence="1" type="ORF">RJ641_004574</name>
</gene>
<name>A0AAN8ZD31_9MAGN</name>
<protein>
    <submittedName>
        <fullName evidence="1">Uncharacterized protein</fullName>
    </submittedName>
</protein>
<evidence type="ECO:0000313" key="1">
    <source>
        <dbReference type="EMBL" id="KAK6930480.1"/>
    </source>
</evidence>
<sequence length="108" mass="12659">MFFVLFTTGNMSREYIEDKVMGINLFEFKDFKQLKKNVQPPQSYEIWVAAISLCCQKWKQIGNTMFLQQCFVLSSSHPGDNIYGDDTLLYAHGWLWLHTHHVLGRAVR</sequence>
<reference evidence="1 2" key="1">
    <citation type="submission" date="2023-12" db="EMBL/GenBank/DDBJ databases">
        <title>A high-quality genome assembly for Dillenia turbinata (Dilleniales).</title>
        <authorList>
            <person name="Chanderbali A."/>
        </authorList>
    </citation>
    <scope>NUCLEOTIDE SEQUENCE [LARGE SCALE GENOMIC DNA]</scope>
    <source>
        <strain evidence="1">LSX21</strain>
        <tissue evidence="1">Leaf</tissue>
    </source>
</reference>
<organism evidence="1 2">
    <name type="scientific">Dillenia turbinata</name>
    <dbReference type="NCBI Taxonomy" id="194707"/>
    <lineage>
        <taxon>Eukaryota</taxon>
        <taxon>Viridiplantae</taxon>
        <taxon>Streptophyta</taxon>
        <taxon>Embryophyta</taxon>
        <taxon>Tracheophyta</taxon>
        <taxon>Spermatophyta</taxon>
        <taxon>Magnoliopsida</taxon>
        <taxon>eudicotyledons</taxon>
        <taxon>Gunneridae</taxon>
        <taxon>Pentapetalae</taxon>
        <taxon>Dilleniales</taxon>
        <taxon>Dilleniaceae</taxon>
        <taxon>Dillenia</taxon>
    </lineage>
</organism>
<proteinExistence type="predicted"/>
<evidence type="ECO:0000313" key="2">
    <source>
        <dbReference type="Proteomes" id="UP001370490"/>
    </source>
</evidence>
<accession>A0AAN8ZD31</accession>
<keyword evidence="2" id="KW-1185">Reference proteome</keyword>
<dbReference type="Proteomes" id="UP001370490">
    <property type="component" value="Unassembled WGS sequence"/>
</dbReference>
<comment type="caution">
    <text evidence="1">The sequence shown here is derived from an EMBL/GenBank/DDBJ whole genome shotgun (WGS) entry which is preliminary data.</text>
</comment>
<dbReference type="AlphaFoldDB" id="A0AAN8ZD31"/>